<proteinExistence type="predicted"/>
<dbReference type="EMBL" id="QXFT01000190">
    <property type="protein sequence ID" value="KAE9351511.1"/>
    <property type="molecule type" value="Genomic_DNA"/>
</dbReference>
<dbReference type="InterPro" id="IPR002110">
    <property type="entry name" value="Ankyrin_rpt"/>
</dbReference>
<accession>A0A6A4FVH8</accession>
<dbReference type="Proteomes" id="UP000434957">
    <property type="component" value="Unassembled WGS sequence"/>
</dbReference>
<dbReference type="Pfam" id="PF12796">
    <property type="entry name" value="Ank_2"/>
    <property type="match status" value="2"/>
</dbReference>
<name>A0A6A4FVH8_9STRA</name>
<evidence type="ECO:0000313" key="2">
    <source>
        <dbReference type="Proteomes" id="UP000434957"/>
    </source>
</evidence>
<protein>
    <submittedName>
        <fullName evidence="1">Uncharacterized protein</fullName>
    </submittedName>
</protein>
<reference evidence="1 2" key="1">
    <citation type="submission" date="2018-08" db="EMBL/GenBank/DDBJ databases">
        <title>Genomic investigation of the strawberry pathogen Phytophthora fragariae indicates pathogenicity is determined by transcriptional variation in three key races.</title>
        <authorList>
            <person name="Adams T.M."/>
            <person name="Armitage A.D."/>
            <person name="Sobczyk M.K."/>
            <person name="Bates H.J."/>
            <person name="Dunwell J.M."/>
            <person name="Nellist C.F."/>
            <person name="Harrison R.J."/>
        </authorList>
    </citation>
    <scope>NUCLEOTIDE SEQUENCE [LARGE SCALE GENOMIC DNA]</scope>
    <source>
        <strain evidence="1 2">SCRP333</strain>
    </source>
</reference>
<gene>
    <name evidence="1" type="ORF">PR003_g4856</name>
</gene>
<dbReference type="InterPro" id="IPR036770">
    <property type="entry name" value="Ankyrin_rpt-contain_sf"/>
</dbReference>
<dbReference type="Gene3D" id="1.25.40.20">
    <property type="entry name" value="Ankyrin repeat-containing domain"/>
    <property type="match status" value="2"/>
</dbReference>
<evidence type="ECO:0000313" key="1">
    <source>
        <dbReference type="EMBL" id="KAE9351511.1"/>
    </source>
</evidence>
<dbReference type="PANTHER" id="PTHR46586:SF3">
    <property type="entry name" value="ANKYRIN REPEAT-CONTAINING PROTEIN"/>
    <property type="match status" value="1"/>
</dbReference>
<dbReference type="SUPFAM" id="SSF48403">
    <property type="entry name" value="Ankyrin repeat"/>
    <property type="match status" value="1"/>
</dbReference>
<comment type="caution">
    <text evidence="1">The sequence shown here is derived from an EMBL/GenBank/DDBJ whole genome shotgun (WGS) entry which is preliminary data.</text>
</comment>
<organism evidence="1 2">
    <name type="scientific">Phytophthora rubi</name>
    <dbReference type="NCBI Taxonomy" id="129364"/>
    <lineage>
        <taxon>Eukaryota</taxon>
        <taxon>Sar</taxon>
        <taxon>Stramenopiles</taxon>
        <taxon>Oomycota</taxon>
        <taxon>Peronosporomycetes</taxon>
        <taxon>Peronosporales</taxon>
        <taxon>Peronosporaceae</taxon>
        <taxon>Phytophthora</taxon>
    </lineage>
</organism>
<dbReference type="InterPro" id="IPR052050">
    <property type="entry name" value="SecEffector_AnkRepeat"/>
</dbReference>
<keyword evidence="2" id="KW-1185">Reference proteome</keyword>
<sequence length="447" mass="49183">MTGDDMGRALEAAVVRGDIPLASWLIDRGTNWPEHARLHRPAHKAAIKGRLDVLKWLEQEAQLDGVVGLVVKAAEHGHFDVVTWLVERDAQSGGHITDLGAEGSLAIHGAVVNGHLKVAKYLRARITTPTNGMQRARQAAEQRRQLPILSAQIGRFEQAQAVSSKTMVLAAMRGYLDGVQWLYTEYGSDPDVALFADDNKKYGQLSAMDEAASNDHLSVLKYLHYLQTLIDASNKKRKRDEPLMSSRPVCTKLAMDRAAGNGHLSVVQWLHHNRSEGCTVRAMNLAAERGHLEVVKWLDEHRSEGCTAAAMDRAAKNGHLGVVRWLHNYTSTNCTTAAMDGAASYGYVNVAKWLHAHRSEGCTVEAMNGAASHGAIETVKCYMPLALKAVHNKRWTKSQKEDICEWCSGFTVTALMAVQAKDLTVQRNATNLSSLSNKDIYLLSTYS</sequence>
<dbReference type="AlphaFoldDB" id="A0A6A4FVH8"/>
<dbReference type="PANTHER" id="PTHR46586">
    <property type="entry name" value="ANKYRIN REPEAT-CONTAINING PROTEIN"/>
    <property type="match status" value="1"/>
</dbReference>